<feature type="compositionally biased region" description="Polar residues" evidence="1">
    <location>
        <begin position="26"/>
        <end position="46"/>
    </location>
</feature>
<evidence type="ECO:0000313" key="3">
    <source>
        <dbReference type="EMBL" id="QCS42304.1"/>
    </source>
</evidence>
<evidence type="ECO:0000313" key="4">
    <source>
        <dbReference type="Proteomes" id="UP000302218"/>
    </source>
</evidence>
<sequence length="423" mass="44915">MNRRTLLAAAGTGTAALAGCFDSEEQSATNGSETPVAKQNSDSSATDGGDGRSESEREYEWYHDVGGRVDTVANGTVFGTENSLLEESDRLGGGIFALDRETGDHLWTHGSSGMHSTYTEPTVADAVYAGYGDDVIGNGAGKTIAVGHDGELRWSRETGSVYSRPRVADDTVYVGGDDGVVHAFATDDGTTRWSERVSEPATASRKITVAAVTDSVYVTTGRLLSLDPDDGNVRWTYGDGDDRIRDATIDDGTAYVSTRDGIAAIADGAERWHADSESSWSIRAVDTERVVVDAGNELVGLDVETGDRQWTIEGVDRATVSVPHERIYVAGDRVRAYGIADGDELWRESITDSASVESLQIAGDGDTDAHSVIARIGDTRFSRLDPTGDVTGTASVDAQIKHFAVDDAVIAGTRDGIYSLALE</sequence>
<feature type="domain" description="Pyrrolo-quinoline quinone repeat" evidence="2">
    <location>
        <begin position="247"/>
        <end position="355"/>
    </location>
</feature>
<dbReference type="InterPro" id="IPR015943">
    <property type="entry name" value="WD40/YVTN_repeat-like_dom_sf"/>
</dbReference>
<proteinExistence type="predicted"/>
<evidence type="ECO:0000259" key="2">
    <source>
        <dbReference type="Pfam" id="PF13360"/>
    </source>
</evidence>
<feature type="domain" description="Pyrrolo-quinoline quinone repeat" evidence="2">
    <location>
        <begin position="93"/>
        <end position="237"/>
    </location>
</feature>
<dbReference type="InterPro" id="IPR011047">
    <property type="entry name" value="Quinoprotein_ADH-like_sf"/>
</dbReference>
<protein>
    <recommendedName>
        <fullName evidence="2">Pyrrolo-quinoline quinone repeat domain-containing protein</fullName>
    </recommendedName>
</protein>
<dbReference type="PANTHER" id="PTHR34512">
    <property type="entry name" value="CELL SURFACE PROTEIN"/>
    <property type="match status" value="1"/>
</dbReference>
<dbReference type="PANTHER" id="PTHR34512:SF30">
    <property type="entry name" value="OUTER MEMBRANE PROTEIN ASSEMBLY FACTOR BAMB"/>
    <property type="match status" value="1"/>
</dbReference>
<dbReference type="SUPFAM" id="SSF50998">
    <property type="entry name" value="Quinoprotein alcohol dehydrogenase-like"/>
    <property type="match status" value="1"/>
</dbReference>
<dbReference type="InterPro" id="IPR002372">
    <property type="entry name" value="PQQ_rpt_dom"/>
</dbReference>
<dbReference type="OrthoDB" id="177634at2157"/>
<gene>
    <name evidence="3" type="ORF">FEJ81_08005</name>
</gene>
<organism evidence="3 4">
    <name type="scientific">Natrinema versiforme</name>
    <dbReference type="NCBI Taxonomy" id="88724"/>
    <lineage>
        <taxon>Archaea</taxon>
        <taxon>Methanobacteriati</taxon>
        <taxon>Methanobacteriota</taxon>
        <taxon>Stenosarchaea group</taxon>
        <taxon>Halobacteria</taxon>
        <taxon>Halobacteriales</taxon>
        <taxon>Natrialbaceae</taxon>
        <taxon>Natrinema</taxon>
    </lineage>
</organism>
<dbReference type="EMBL" id="CP040330">
    <property type="protein sequence ID" value="QCS42304.1"/>
    <property type="molecule type" value="Genomic_DNA"/>
</dbReference>
<dbReference type="Proteomes" id="UP000302218">
    <property type="component" value="Chromosome"/>
</dbReference>
<dbReference type="GeneID" id="40265208"/>
<accession>A0A4P8WGQ7</accession>
<reference evidence="4" key="1">
    <citation type="submission" date="2019-05" db="EMBL/GenBank/DDBJ databases">
        <title>Genome sequence and methylation pattern of the halophilic Archaeon Natrinema versiforme BOL5-4.</title>
        <authorList>
            <person name="DasSarma P."/>
            <person name="Anton B.P."/>
            <person name="DasSarma S.L."/>
            <person name="Martinez F.L."/>
            <person name="Guzman D."/>
            <person name="Roberts R.J."/>
            <person name="DasSarma S."/>
        </authorList>
    </citation>
    <scope>NUCLEOTIDE SEQUENCE [LARGE SCALE GENOMIC DNA]</scope>
    <source>
        <strain evidence="4">BOL5-4</strain>
    </source>
</reference>
<dbReference type="SMART" id="SM00564">
    <property type="entry name" value="PQQ"/>
    <property type="match status" value="4"/>
</dbReference>
<dbReference type="RefSeq" id="WP_138244796.1">
    <property type="nucleotide sequence ID" value="NZ_CP040330.1"/>
</dbReference>
<dbReference type="Pfam" id="PF13360">
    <property type="entry name" value="PQQ_2"/>
    <property type="match status" value="2"/>
</dbReference>
<dbReference type="PROSITE" id="PS51257">
    <property type="entry name" value="PROKAR_LIPOPROTEIN"/>
    <property type="match status" value="1"/>
</dbReference>
<dbReference type="AlphaFoldDB" id="A0A4P8WGQ7"/>
<feature type="region of interest" description="Disordered" evidence="1">
    <location>
        <begin position="24"/>
        <end position="57"/>
    </location>
</feature>
<evidence type="ECO:0000256" key="1">
    <source>
        <dbReference type="SAM" id="MobiDB-lite"/>
    </source>
</evidence>
<dbReference type="Gene3D" id="2.130.10.10">
    <property type="entry name" value="YVTN repeat-like/Quinoprotein amine dehydrogenase"/>
    <property type="match status" value="1"/>
</dbReference>
<dbReference type="KEGG" id="nvr:FEJ81_08005"/>
<dbReference type="Gene3D" id="2.40.128.630">
    <property type="match status" value="1"/>
</dbReference>
<name>A0A4P8WGQ7_9EURY</name>
<dbReference type="InterPro" id="IPR018391">
    <property type="entry name" value="PQQ_b-propeller_rpt"/>
</dbReference>